<dbReference type="Proteomes" id="UP000044841">
    <property type="component" value="Unassembled WGS sequence"/>
</dbReference>
<dbReference type="AlphaFoldDB" id="A0A0K6GHB2"/>
<dbReference type="EMBL" id="CYGV01001933">
    <property type="protein sequence ID" value="CUA77987.1"/>
    <property type="molecule type" value="Genomic_DNA"/>
</dbReference>
<feature type="compositionally biased region" description="Acidic residues" evidence="1">
    <location>
        <begin position="460"/>
        <end position="469"/>
    </location>
</feature>
<feature type="compositionally biased region" description="Polar residues" evidence="1">
    <location>
        <begin position="146"/>
        <end position="160"/>
    </location>
</feature>
<protein>
    <submittedName>
        <fullName evidence="2">Uncharacterized protein</fullName>
    </submittedName>
</protein>
<gene>
    <name evidence="2" type="ORF">RSOLAG22IIIB_06910</name>
</gene>
<evidence type="ECO:0000313" key="3">
    <source>
        <dbReference type="Proteomes" id="UP000044841"/>
    </source>
</evidence>
<reference evidence="2 3" key="1">
    <citation type="submission" date="2015-07" db="EMBL/GenBank/DDBJ databases">
        <authorList>
            <person name="Noorani M."/>
        </authorList>
    </citation>
    <scope>NUCLEOTIDE SEQUENCE [LARGE SCALE GENOMIC DNA]</scope>
    <source>
        <strain evidence="2">BBA 69670</strain>
    </source>
</reference>
<feature type="region of interest" description="Disordered" evidence="1">
    <location>
        <begin position="65"/>
        <end position="234"/>
    </location>
</feature>
<accession>A0A0K6GHB2</accession>
<feature type="compositionally biased region" description="Polar residues" evidence="1">
    <location>
        <begin position="521"/>
        <end position="530"/>
    </location>
</feature>
<sequence length="632" mass="71233">MTDDRPVVPLLFLSTTSTVPPTAFSFPVVIASIDLESHSVEQRRTSELDDVESLSKDRTSGCLDLGEVAEMKPPRDSSPILFLSSDSIEPIEDRASTPSQRLSSPEIPDNDNDNDEYLLKSPSDDEIKPDITLESSRSPTPEPSDTRYSFRSRGQQTKRANPSPDLPTPSNTRRRRSPSPQARPSKRRRHSSPVSDNSTRSPPPHPYDTCPTSYKSGSGKRGGRGGRIRSSGRGKAEIRFTPMERLGDREAKYKHVRKHGHLFGDKHGCYFNPYSHSPIKKSTFKRIGKPLGVVICRTSKPVHELMGLRDDYEFRLEIGETVRHAAALFLPRNTVLKSGELLSYVKHYNLAARVRIYRYVYNRFPFLYHFRTESDKGNWVIDGICTSSIFSRNVYLKTKKLPTNFDLKQHTSNSIHNDEDQDELDELEIPSGYEDDYALYASAGASRSTTTHKRRRPSDIDPEASDDYDSDLRSPKKRRSSSEEQFPGPSTLRPKPTAEEDRDNQGAARRRAYRKVFGTPANKTTRTTVAGSMGGKDGRKRARTASTPSDVKTEDDSKDEPVQHENRILSTPDIKPVLHREEIIQTTPEDIGTNRQNHKGPDPASLEEAAPQSSSSTLRSWLSSITFGFWKW</sequence>
<proteinExistence type="predicted"/>
<feature type="compositionally biased region" description="Basic and acidic residues" evidence="1">
    <location>
        <begin position="551"/>
        <end position="567"/>
    </location>
</feature>
<feature type="compositionally biased region" description="Basic residues" evidence="1">
    <location>
        <begin position="221"/>
        <end position="232"/>
    </location>
</feature>
<evidence type="ECO:0000313" key="2">
    <source>
        <dbReference type="EMBL" id="CUA77987.1"/>
    </source>
</evidence>
<keyword evidence="3" id="KW-1185">Reference proteome</keyword>
<organism evidence="2 3">
    <name type="scientific">Rhizoctonia solani</name>
    <dbReference type="NCBI Taxonomy" id="456999"/>
    <lineage>
        <taxon>Eukaryota</taxon>
        <taxon>Fungi</taxon>
        <taxon>Dikarya</taxon>
        <taxon>Basidiomycota</taxon>
        <taxon>Agaricomycotina</taxon>
        <taxon>Agaricomycetes</taxon>
        <taxon>Cantharellales</taxon>
        <taxon>Ceratobasidiaceae</taxon>
        <taxon>Rhizoctonia</taxon>
    </lineage>
</organism>
<name>A0A0K6GHB2_9AGAM</name>
<feature type="compositionally biased region" description="Basic and acidic residues" evidence="1">
    <location>
        <begin position="122"/>
        <end position="131"/>
    </location>
</feature>
<feature type="region of interest" description="Disordered" evidence="1">
    <location>
        <begin position="444"/>
        <end position="619"/>
    </location>
</feature>
<evidence type="ECO:0000256" key="1">
    <source>
        <dbReference type="SAM" id="MobiDB-lite"/>
    </source>
</evidence>